<feature type="domain" description="Biopterin-dependent aromatic amino acid hydroxylase family profile" evidence="8">
    <location>
        <begin position="206"/>
        <end position="269"/>
    </location>
</feature>
<feature type="region of interest" description="Disordered" evidence="7">
    <location>
        <begin position="76"/>
        <end position="106"/>
    </location>
</feature>
<dbReference type="GO" id="GO:0006585">
    <property type="term" value="P:dopamine biosynthetic process from tyrosine"/>
    <property type="evidence" value="ECO:0007669"/>
    <property type="project" value="TreeGrafter"/>
</dbReference>
<evidence type="ECO:0000256" key="4">
    <source>
        <dbReference type="ARBA" id="ARBA00023002"/>
    </source>
</evidence>
<dbReference type="InterPro" id="IPR019774">
    <property type="entry name" value="Aromatic-AA_hydroxylase_C"/>
</dbReference>
<dbReference type="GO" id="GO:0005737">
    <property type="term" value="C:cytoplasm"/>
    <property type="evidence" value="ECO:0007669"/>
    <property type="project" value="TreeGrafter"/>
</dbReference>
<dbReference type="SUPFAM" id="SSF56534">
    <property type="entry name" value="Aromatic aminoacid monoxygenases, catalytic and oligomerization domains"/>
    <property type="match status" value="1"/>
</dbReference>
<keyword evidence="4" id="KW-0560">Oxidoreductase</keyword>
<dbReference type="Gene3D" id="1.10.800.10">
    <property type="entry name" value="Aromatic amino acid hydroxylase"/>
    <property type="match status" value="1"/>
</dbReference>
<dbReference type="InterPro" id="IPR045865">
    <property type="entry name" value="ACT-like_dom_sf"/>
</dbReference>
<evidence type="ECO:0000313" key="9">
    <source>
        <dbReference type="EMBL" id="KAJ9574787.1"/>
    </source>
</evidence>
<organism evidence="9 10">
    <name type="scientific">Diploptera punctata</name>
    <name type="common">Pacific beetle cockroach</name>
    <dbReference type="NCBI Taxonomy" id="6984"/>
    <lineage>
        <taxon>Eukaryota</taxon>
        <taxon>Metazoa</taxon>
        <taxon>Ecdysozoa</taxon>
        <taxon>Arthropoda</taxon>
        <taxon>Hexapoda</taxon>
        <taxon>Insecta</taxon>
        <taxon>Pterygota</taxon>
        <taxon>Neoptera</taxon>
        <taxon>Polyneoptera</taxon>
        <taxon>Dictyoptera</taxon>
        <taxon>Blattodea</taxon>
        <taxon>Blaberoidea</taxon>
        <taxon>Blaberidae</taxon>
        <taxon>Diplopterinae</taxon>
        <taxon>Diploptera</taxon>
    </lineage>
</organism>
<dbReference type="PANTHER" id="PTHR11473:SF15">
    <property type="entry name" value="TYROSINE 3-MONOOXYGENASE"/>
    <property type="match status" value="1"/>
</dbReference>
<dbReference type="SUPFAM" id="SSF55021">
    <property type="entry name" value="ACT-like"/>
    <property type="match status" value="1"/>
</dbReference>
<dbReference type="GO" id="GO:0030424">
    <property type="term" value="C:axon"/>
    <property type="evidence" value="ECO:0007669"/>
    <property type="project" value="TreeGrafter"/>
</dbReference>
<dbReference type="PANTHER" id="PTHR11473">
    <property type="entry name" value="AROMATIC AMINO ACID HYDROXYLASE"/>
    <property type="match status" value="1"/>
</dbReference>
<dbReference type="InterPro" id="IPR036951">
    <property type="entry name" value="ArAA_hydroxylase_sf"/>
</dbReference>
<gene>
    <name evidence="9" type="ORF">L9F63_008051</name>
</gene>
<keyword evidence="6" id="KW-0503">Monooxygenase</keyword>
<evidence type="ECO:0000256" key="2">
    <source>
        <dbReference type="ARBA" id="ARBA00009712"/>
    </source>
</evidence>
<sequence length="269" mass="30631">MMAVAAAQKNREMFAIKKSYSIENGYPARRRSLVDDARFETLVVKQTKQCVLEEARQRCNESSTAKDFLKVEIQDEQEPAVELEEPKDEEPELTSGPDDTENHDVPQDADLTEEEMILVNAASESKEAEQTIQKAALVLKMREGIGSLARILKTIENYKGTLTHLETRESKQPGMQFDILVRVDMSRQNLLLLIKSLRQSASLAGVTLLADNSVSIKDPWFPRHASELDNCNHLMTKYEPELDMNHPGFADKTYRERRKKIAEIAFSYK</sequence>
<evidence type="ECO:0000256" key="6">
    <source>
        <dbReference type="ARBA" id="ARBA00023033"/>
    </source>
</evidence>
<evidence type="ECO:0000256" key="5">
    <source>
        <dbReference type="ARBA" id="ARBA00023004"/>
    </source>
</evidence>
<feature type="compositionally biased region" description="Acidic residues" evidence="7">
    <location>
        <begin position="76"/>
        <end position="92"/>
    </location>
</feature>
<comment type="similarity">
    <text evidence="2">Belongs to the biopterin-dependent aromatic amino acid hydroxylase family.</text>
</comment>
<proteinExistence type="inferred from homology"/>
<keyword evidence="3" id="KW-0479">Metal-binding</keyword>
<comment type="cofactor">
    <cofactor evidence="1">
        <name>Fe(2+)</name>
        <dbReference type="ChEBI" id="CHEBI:29033"/>
    </cofactor>
</comment>
<protein>
    <recommendedName>
        <fullName evidence="8">Biopterin-dependent aromatic amino acid hydroxylase family profile domain-containing protein</fullName>
    </recommendedName>
</protein>
<dbReference type="GO" id="GO:0004511">
    <property type="term" value="F:tyrosine 3-monooxygenase activity"/>
    <property type="evidence" value="ECO:0007669"/>
    <property type="project" value="TreeGrafter"/>
</dbReference>
<dbReference type="Proteomes" id="UP001233999">
    <property type="component" value="Unassembled WGS sequence"/>
</dbReference>
<evidence type="ECO:0000259" key="8">
    <source>
        <dbReference type="PROSITE" id="PS51410"/>
    </source>
</evidence>
<comment type="caution">
    <text evidence="9">The sequence shown here is derived from an EMBL/GenBank/DDBJ whole genome shotgun (WGS) entry which is preliminary data.</text>
</comment>
<dbReference type="InterPro" id="IPR036329">
    <property type="entry name" value="Aro-AA_hydroxylase_C_sf"/>
</dbReference>
<dbReference type="InterPro" id="IPR001273">
    <property type="entry name" value="ArAA_hydroxylase"/>
</dbReference>
<name>A0AAD7Z706_DIPPU</name>
<reference evidence="9" key="2">
    <citation type="submission" date="2023-05" db="EMBL/GenBank/DDBJ databases">
        <authorList>
            <person name="Fouks B."/>
        </authorList>
    </citation>
    <scope>NUCLEOTIDE SEQUENCE</scope>
    <source>
        <strain evidence="9">Stay&amp;Tobe</strain>
        <tissue evidence="9">Testes</tissue>
    </source>
</reference>
<evidence type="ECO:0000256" key="1">
    <source>
        <dbReference type="ARBA" id="ARBA00001954"/>
    </source>
</evidence>
<dbReference type="Pfam" id="PF00351">
    <property type="entry name" value="Biopterin_H"/>
    <property type="match status" value="1"/>
</dbReference>
<evidence type="ECO:0000256" key="3">
    <source>
        <dbReference type="ARBA" id="ARBA00022723"/>
    </source>
</evidence>
<dbReference type="PROSITE" id="PS51410">
    <property type="entry name" value="BH4_AAA_HYDROXYL_2"/>
    <property type="match status" value="1"/>
</dbReference>
<evidence type="ECO:0000313" key="10">
    <source>
        <dbReference type="Proteomes" id="UP001233999"/>
    </source>
</evidence>
<reference evidence="9" key="1">
    <citation type="journal article" date="2023" name="IScience">
        <title>Live-bearing cockroach genome reveals convergent evolutionary mechanisms linked to viviparity in insects and beyond.</title>
        <authorList>
            <person name="Fouks B."/>
            <person name="Harrison M.C."/>
            <person name="Mikhailova A.A."/>
            <person name="Marchal E."/>
            <person name="English S."/>
            <person name="Carruthers M."/>
            <person name="Jennings E.C."/>
            <person name="Chiamaka E.L."/>
            <person name="Frigard R.A."/>
            <person name="Pippel M."/>
            <person name="Attardo G.M."/>
            <person name="Benoit J.B."/>
            <person name="Bornberg-Bauer E."/>
            <person name="Tobe S.S."/>
        </authorList>
    </citation>
    <scope>NUCLEOTIDE SEQUENCE</scope>
    <source>
        <strain evidence="9">Stay&amp;Tobe</strain>
    </source>
</reference>
<keyword evidence="5" id="KW-0408">Iron</keyword>
<dbReference type="AlphaFoldDB" id="A0AAD7Z706"/>
<evidence type="ECO:0000256" key="7">
    <source>
        <dbReference type="SAM" id="MobiDB-lite"/>
    </source>
</evidence>
<dbReference type="GO" id="GO:0043204">
    <property type="term" value="C:perikaryon"/>
    <property type="evidence" value="ECO:0007669"/>
    <property type="project" value="TreeGrafter"/>
</dbReference>
<accession>A0AAD7Z706</accession>
<dbReference type="GO" id="GO:0005506">
    <property type="term" value="F:iron ion binding"/>
    <property type="evidence" value="ECO:0007669"/>
    <property type="project" value="InterPro"/>
</dbReference>
<dbReference type="EMBL" id="JASPKZ010010262">
    <property type="protein sequence ID" value="KAJ9574787.1"/>
    <property type="molecule type" value="Genomic_DNA"/>
</dbReference>
<keyword evidence="10" id="KW-1185">Reference proteome</keyword>